<name>A0AAN8MFF8_9TELE</name>
<dbReference type="Pfam" id="PF09379">
    <property type="entry name" value="FERM_N"/>
    <property type="match status" value="1"/>
</dbReference>
<dbReference type="InterPro" id="IPR051835">
    <property type="entry name" value="RAC1-GEF"/>
</dbReference>
<comment type="caution">
    <text evidence="2">The sequence shown here is derived from an EMBL/GenBank/DDBJ whole genome shotgun (WGS) entry which is preliminary data.</text>
</comment>
<accession>A0AAN8MFF8</accession>
<dbReference type="FunFam" id="3.10.20.90:FF:000040">
    <property type="entry name" value="FERM, RhoGEF and pleckstrin domain-containing protein"/>
    <property type="match status" value="1"/>
</dbReference>
<dbReference type="SUPFAM" id="SSF47031">
    <property type="entry name" value="Second domain of FERM"/>
    <property type="match status" value="1"/>
</dbReference>
<dbReference type="CDD" id="cd14473">
    <property type="entry name" value="FERM_B-lobe"/>
    <property type="match status" value="1"/>
</dbReference>
<evidence type="ECO:0000313" key="3">
    <source>
        <dbReference type="Proteomes" id="UP001356427"/>
    </source>
</evidence>
<dbReference type="PANTHER" id="PTHR45858">
    <property type="entry name" value="FERM DOMAIN CONTAINING PROTEIN"/>
    <property type="match status" value="1"/>
</dbReference>
<dbReference type="Gene3D" id="3.10.20.90">
    <property type="entry name" value="Phosphatidylinositol 3-kinase Catalytic Subunit, Chain A, domain 1"/>
    <property type="match status" value="1"/>
</dbReference>
<feature type="domain" description="FERM" evidence="1">
    <location>
        <begin position="40"/>
        <end position="192"/>
    </location>
</feature>
<proteinExistence type="predicted"/>
<dbReference type="AlphaFoldDB" id="A0AAN8MFF8"/>
<protein>
    <recommendedName>
        <fullName evidence="1">FERM domain-containing protein</fullName>
    </recommendedName>
</protein>
<dbReference type="Proteomes" id="UP001356427">
    <property type="component" value="Unassembled WGS sequence"/>
</dbReference>
<dbReference type="InterPro" id="IPR018979">
    <property type="entry name" value="FERM_N"/>
</dbReference>
<dbReference type="PROSITE" id="PS50057">
    <property type="entry name" value="FERM_3"/>
    <property type="match status" value="1"/>
</dbReference>
<dbReference type="SMART" id="SM00295">
    <property type="entry name" value="B41"/>
    <property type="match status" value="1"/>
</dbReference>
<keyword evidence="3" id="KW-1185">Reference proteome</keyword>
<dbReference type="InterPro" id="IPR000299">
    <property type="entry name" value="FERM_domain"/>
</dbReference>
<dbReference type="CDD" id="cd17189">
    <property type="entry name" value="FERM_F1_FARP1"/>
    <property type="match status" value="1"/>
</dbReference>
<gene>
    <name evidence="2" type="ORF">J4Q44_G00052590</name>
</gene>
<evidence type="ECO:0000259" key="1">
    <source>
        <dbReference type="PROSITE" id="PS50057"/>
    </source>
</evidence>
<dbReference type="InterPro" id="IPR019748">
    <property type="entry name" value="FERM_central"/>
</dbReference>
<dbReference type="InterPro" id="IPR029071">
    <property type="entry name" value="Ubiquitin-like_domsf"/>
</dbReference>
<dbReference type="InterPro" id="IPR035963">
    <property type="entry name" value="FERM_2"/>
</dbReference>
<dbReference type="EMBL" id="JAGTTL010000003">
    <property type="protein sequence ID" value="KAK6325917.1"/>
    <property type="molecule type" value="Genomic_DNA"/>
</dbReference>
<dbReference type="PANTHER" id="PTHR45858:SF2">
    <property type="entry name" value="FERM, ARHGEF AND PLECKSTRIN DOMAIN-CONTAINING PROTEIN 1"/>
    <property type="match status" value="1"/>
</dbReference>
<sequence>MVEPVDSALAAQRLGAPESFGVSTLEPGQRPRTTAPGRQVSIRVQLLDDVTEVFHVSQRAPAKALFDLVCVHLNLSEGDYFGLQYQNPRRMMVWLDLLKPTLKQIKRPKNTILRFVVKFFPPDHTQLQEELTRYLFALQIKHDLACGRLTCNDTSAALCWSHISSSLRSGTLMRSRVFSTFFTTSTYLTRTP</sequence>
<reference evidence="2 3" key="1">
    <citation type="submission" date="2021-04" db="EMBL/GenBank/DDBJ databases">
        <authorList>
            <person name="De Guttry C."/>
            <person name="Zahm M."/>
            <person name="Klopp C."/>
            <person name="Cabau C."/>
            <person name="Louis A."/>
            <person name="Berthelot C."/>
            <person name="Parey E."/>
            <person name="Roest Crollius H."/>
            <person name="Montfort J."/>
            <person name="Robinson-Rechavi M."/>
            <person name="Bucao C."/>
            <person name="Bouchez O."/>
            <person name="Gislard M."/>
            <person name="Lluch J."/>
            <person name="Milhes M."/>
            <person name="Lampietro C."/>
            <person name="Lopez Roques C."/>
            <person name="Donnadieu C."/>
            <person name="Braasch I."/>
            <person name="Desvignes T."/>
            <person name="Postlethwait J."/>
            <person name="Bobe J."/>
            <person name="Wedekind C."/>
            <person name="Guiguen Y."/>
        </authorList>
    </citation>
    <scope>NUCLEOTIDE SEQUENCE [LARGE SCALE GENOMIC DNA]</scope>
    <source>
        <strain evidence="2">Cs_M1</strain>
        <tissue evidence="2">Blood</tissue>
    </source>
</reference>
<dbReference type="SUPFAM" id="SSF54236">
    <property type="entry name" value="Ubiquitin-like"/>
    <property type="match status" value="1"/>
</dbReference>
<dbReference type="GO" id="GO:0005085">
    <property type="term" value="F:guanyl-nucleotide exchange factor activity"/>
    <property type="evidence" value="ECO:0007669"/>
    <property type="project" value="TreeGrafter"/>
</dbReference>
<dbReference type="InterPro" id="IPR019749">
    <property type="entry name" value="Band_41_domain"/>
</dbReference>
<evidence type="ECO:0000313" key="2">
    <source>
        <dbReference type="EMBL" id="KAK6325917.1"/>
    </source>
</evidence>
<organism evidence="2 3">
    <name type="scientific">Coregonus suidteri</name>
    <dbReference type="NCBI Taxonomy" id="861788"/>
    <lineage>
        <taxon>Eukaryota</taxon>
        <taxon>Metazoa</taxon>
        <taxon>Chordata</taxon>
        <taxon>Craniata</taxon>
        <taxon>Vertebrata</taxon>
        <taxon>Euteleostomi</taxon>
        <taxon>Actinopterygii</taxon>
        <taxon>Neopterygii</taxon>
        <taxon>Teleostei</taxon>
        <taxon>Protacanthopterygii</taxon>
        <taxon>Salmoniformes</taxon>
        <taxon>Salmonidae</taxon>
        <taxon>Coregoninae</taxon>
        <taxon>Coregonus</taxon>
    </lineage>
</organism>
<dbReference type="Gene3D" id="1.20.80.60">
    <property type="match status" value="1"/>
</dbReference>